<name>A0A8C1F1S7_CYPCA</name>
<evidence type="ECO:0000313" key="27">
    <source>
        <dbReference type="Ensembl" id="ENSCCRP00000084834.2"/>
    </source>
</evidence>
<feature type="signal peptide" evidence="26">
    <location>
        <begin position="1"/>
        <end position="26"/>
    </location>
</feature>
<dbReference type="GO" id="GO:0005856">
    <property type="term" value="C:cytoskeleton"/>
    <property type="evidence" value="ECO:0007669"/>
    <property type="project" value="UniProtKB-SubCell"/>
</dbReference>
<evidence type="ECO:0000256" key="10">
    <source>
        <dbReference type="ARBA" id="ARBA00022525"/>
    </source>
</evidence>
<dbReference type="GO" id="GO:0008083">
    <property type="term" value="F:growth factor activity"/>
    <property type="evidence" value="ECO:0007669"/>
    <property type="project" value="UniProtKB-KW"/>
</dbReference>
<comment type="similarity">
    <text evidence="6">Belongs to the SCF family.</text>
</comment>
<dbReference type="Ensembl" id="ENSCCRT00000092153.2">
    <property type="protein sequence ID" value="ENSCCRP00000084834.2"/>
    <property type="gene ID" value="ENSCCRG00000046244.2"/>
</dbReference>
<dbReference type="GO" id="GO:0030175">
    <property type="term" value="C:filopodium"/>
    <property type="evidence" value="ECO:0007669"/>
    <property type="project" value="UniProtKB-SubCell"/>
</dbReference>
<keyword evidence="12 26" id="KW-0732">Signal</keyword>
<feature type="compositionally biased region" description="Low complexity" evidence="24">
    <location>
        <begin position="240"/>
        <end position="257"/>
    </location>
</feature>
<evidence type="ECO:0000256" key="9">
    <source>
        <dbReference type="ARBA" id="ARBA00022490"/>
    </source>
</evidence>
<dbReference type="PANTHER" id="PTHR11574:SF0">
    <property type="entry name" value="KIT LIGAND"/>
    <property type="match status" value="1"/>
</dbReference>
<evidence type="ECO:0000256" key="13">
    <source>
        <dbReference type="ARBA" id="ARBA00022889"/>
    </source>
</evidence>
<dbReference type="GO" id="GO:0008284">
    <property type="term" value="P:positive regulation of cell population proliferation"/>
    <property type="evidence" value="ECO:0007669"/>
    <property type="project" value="TreeGrafter"/>
</dbReference>
<evidence type="ECO:0000256" key="4">
    <source>
        <dbReference type="ARBA" id="ARBA00004510"/>
    </source>
</evidence>
<reference evidence="27" key="1">
    <citation type="submission" date="2025-08" db="UniProtKB">
        <authorList>
            <consortium name="Ensembl"/>
        </authorList>
    </citation>
    <scope>IDENTIFICATION</scope>
</reference>
<dbReference type="InterPro" id="IPR009079">
    <property type="entry name" value="4_helix_cytokine-like_core"/>
</dbReference>
<keyword evidence="17" id="KW-1015">Disulfide bond</keyword>
<evidence type="ECO:0000313" key="28">
    <source>
        <dbReference type="Proteomes" id="UP001108240"/>
    </source>
</evidence>
<dbReference type="PANTHER" id="PTHR11574">
    <property type="entry name" value="KIT LIGAND"/>
    <property type="match status" value="1"/>
</dbReference>
<keyword evidence="14 25" id="KW-1133">Transmembrane helix</keyword>
<evidence type="ECO:0000256" key="5">
    <source>
        <dbReference type="ARBA" id="ARBA00004613"/>
    </source>
</evidence>
<accession>A0A8C1F1S7</accession>
<evidence type="ECO:0000256" key="2">
    <source>
        <dbReference type="ARBA" id="ARBA00004251"/>
    </source>
</evidence>
<keyword evidence="11 25" id="KW-0812">Transmembrane</keyword>
<evidence type="ECO:0000256" key="21">
    <source>
        <dbReference type="ARBA" id="ARBA00030364"/>
    </source>
</evidence>
<dbReference type="GO" id="GO:0007155">
    <property type="term" value="P:cell adhesion"/>
    <property type="evidence" value="ECO:0007669"/>
    <property type="project" value="UniProtKB-KW"/>
</dbReference>
<evidence type="ECO:0000256" key="11">
    <source>
        <dbReference type="ARBA" id="ARBA00022692"/>
    </source>
</evidence>
<evidence type="ECO:0000256" key="7">
    <source>
        <dbReference type="ARBA" id="ARBA00017304"/>
    </source>
</evidence>
<keyword evidence="13" id="KW-0130">Cell adhesion</keyword>
<evidence type="ECO:0000256" key="14">
    <source>
        <dbReference type="ARBA" id="ARBA00022989"/>
    </source>
</evidence>
<dbReference type="GO" id="GO:0005576">
    <property type="term" value="C:extracellular region"/>
    <property type="evidence" value="ECO:0007669"/>
    <property type="project" value="UniProtKB-SubCell"/>
</dbReference>
<dbReference type="OMA" id="FKCHYQS"/>
<evidence type="ECO:0000256" key="26">
    <source>
        <dbReference type="SAM" id="SignalP"/>
    </source>
</evidence>
<evidence type="ECO:0000256" key="3">
    <source>
        <dbReference type="ARBA" id="ARBA00004486"/>
    </source>
</evidence>
<dbReference type="GO" id="GO:0005886">
    <property type="term" value="C:plasma membrane"/>
    <property type="evidence" value="ECO:0007669"/>
    <property type="project" value="UniProtKB-SubCell"/>
</dbReference>
<keyword evidence="18" id="KW-0325">Glycoprotein</keyword>
<feature type="chain" id="PRO_5039930162" description="Kit ligand" evidence="26">
    <location>
        <begin position="27"/>
        <end position="292"/>
    </location>
</feature>
<dbReference type="Pfam" id="PF02404">
    <property type="entry name" value="SCF"/>
    <property type="match status" value="1"/>
</dbReference>
<feature type="compositionally biased region" description="Basic and acidic residues" evidence="24">
    <location>
        <begin position="224"/>
        <end position="238"/>
    </location>
</feature>
<evidence type="ECO:0000256" key="17">
    <source>
        <dbReference type="ARBA" id="ARBA00023157"/>
    </source>
</evidence>
<keyword evidence="16 25" id="KW-0472">Membrane</keyword>
<keyword evidence="9" id="KW-0963">Cytoplasm</keyword>
<dbReference type="Proteomes" id="UP001108240">
    <property type="component" value="Unplaced"/>
</dbReference>
<keyword evidence="28" id="KW-1185">Reference proteome</keyword>
<dbReference type="AlphaFoldDB" id="A0A8C1F1S7"/>
<evidence type="ECO:0000256" key="25">
    <source>
        <dbReference type="SAM" id="Phobius"/>
    </source>
</evidence>
<evidence type="ECO:0000256" key="1">
    <source>
        <dbReference type="ARBA" id="ARBA00004245"/>
    </source>
</evidence>
<evidence type="ECO:0000256" key="15">
    <source>
        <dbReference type="ARBA" id="ARBA00023030"/>
    </source>
</evidence>
<dbReference type="GO" id="GO:0030027">
    <property type="term" value="C:lamellipodium"/>
    <property type="evidence" value="ECO:0007669"/>
    <property type="project" value="UniProtKB-SubCell"/>
</dbReference>
<evidence type="ECO:0000256" key="12">
    <source>
        <dbReference type="ARBA" id="ARBA00022729"/>
    </source>
</evidence>
<evidence type="ECO:0000256" key="19">
    <source>
        <dbReference type="ARBA" id="ARBA00023212"/>
    </source>
</evidence>
<evidence type="ECO:0000256" key="18">
    <source>
        <dbReference type="ARBA" id="ARBA00023180"/>
    </source>
</evidence>
<evidence type="ECO:0000256" key="16">
    <source>
        <dbReference type="ARBA" id="ARBA00023136"/>
    </source>
</evidence>
<organism evidence="27 28">
    <name type="scientific">Cyprinus carpio carpio</name>
    <dbReference type="NCBI Taxonomy" id="630221"/>
    <lineage>
        <taxon>Eukaryota</taxon>
        <taxon>Metazoa</taxon>
        <taxon>Chordata</taxon>
        <taxon>Craniata</taxon>
        <taxon>Vertebrata</taxon>
        <taxon>Euteleostomi</taxon>
        <taxon>Actinopterygii</taxon>
        <taxon>Neopterygii</taxon>
        <taxon>Teleostei</taxon>
        <taxon>Ostariophysi</taxon>
        <taxon>Cypriniformes</taxon>
        <taxon>Cyprinidae</taxon>
        <taxon>Cyprininae</taxon>
        <taxon>Cyprinus</taxon>
    </lineage>
</organism>
<evidence type="ECO:0000256" key="8">
    <source>
        <dbReference type="ARBA" id="ARBA00022475"/>
    </source>
</evidence>
<dbReference type="GO" id="GO:0005125">
    <property type="term" value="F:cytokine activity"/>
    <property type="evidence" value="ECO:0007669"/>
    <property type="project" value="TreeGrafter"/>
</dbReference>
<keyword evidence="8" id="KW-1003">Cell membrane</keyword>
<proteinExistence type="inferred from homology"/>
<dbReference type="Gene3D" id="1.20.1250.10">
    <property type="match status" value="1"/>
</dbReference>
<evidence type="ECO:0000256" key="6">
    <source>
        <dbReference type="ARBA" id="ARBA00010419"/>
    </source>
</evidence>
<evidence type="ECO:0000256" key="22">
    <source>
        <dbReference type="ARBA" id="ARBA00032898"/>
    </source>
</evidence>
<protein>
    <recommendedName>
        <fullName evidence="7">Kit ligand</fullName>
    </recommendedName>
    <alternativeName>
        <fullName evidence="21">Mast cell growth factor</fullName>
    </alternativeName>
    <alternativeName>
        <fullName evidence="23">Stem cell factor</fullName>
    </alternativeName>
    <alternativeName>
        <fullName evidence="22">c-Kit ligand</fullName>
    </alternativeName>
</protein>
<reference evidence="27" key="2">
    <citation type="submission" date="2025-09" db="UniProtKB">
        <authorList>
            <consortium name="Ensembl"/>
        </authorList>
    </citation>
    <scope>IDENTIFICATION</scope>
</reference>
<dbReference type="GeneTree" id="ENSGT00390000018272"/>
<evidence type="ECO:0000256" key="20">
    <source>
        <dbReference type="ARBA" id="ARBA00023273"/>
    </source>
</evidence>
<keyword evidence="19" id="KW-0206">Cytoskeleton</keyword>
<dbReference type="InterPro" id="IPR003452">
    <property type="entry name" value="SCF"/>
</dbReference>
<dbReference type="GO" id="GO:0005173">
    <property type="term" value="F:stem cell factor receptor binding"/>
    <property type="evidence" value="ECO:0007669"/>
    <property type="project" value="InterPro"/>
</dbReference>
<keyword evidence="10" id="KW-0964">Secreted</keyword>
<evidence type="ECO:0000256" key="23">
    <source>
        <dbReference type="ARBA" id="ARBA00033123"/>
    </source>
</evidence>
<feature type="transmembrane region" description="Helical" evidence="25">
    <location>
        <begin position="185"/>
        <end position="209"/>
    </location>
</feature>
<evidence type="ECO:0000256" key="24">
    <source>
        <dbReference type="SAM" id="MobiDB-lite"/>
    </source>
</evidence>
<keyword evidence="20" id="KW-0966">Cell projection</keyword>
<sequence>MFHMREVKIGESICLLVLLFSGLVTCSGVFGSPLTDDVATLDTLSENIPSDYRIPIRFITKDVGGACWLYVNLYHVESSLKTLALKFGNLSTNKVNITIFITMLEGFRFTLDNEELEVTMQTFECHYRRGKWPTRRYFSHVKEVFTAAGSMLGKFHDCTPPPCQIPAAPPFTPGQSRQQYGMNGAIHGLLALFIIPSMALLVLSVKIVFRRSCCCMQRMHEVSLNEPHDGAEESRTEPHSGAAQGDPDSSSSSQQDSCDQEPVDLNTHQQRCLPLLRVTLTGRLPSSLQTGE</sequence>
<feature type="region of interest" description="Disordered" evidence="24">
    <location>
        <begin position="224"/>
        <end position="264"/>
    </location>
</feature>
<keyword evidence="15" id="KW-0339">Growth factor</keyword>
<dbReference type="SUPFAM" id="SSF47266">
    <property type="entry name" value="4-helical cytokines"/>
    <property type="match status" value="1"/>
</dbReference>
<comment type="subcellular location">
    <subcellularLocation>
        <location evidence="2">Cell membrane</location>
        <topology evidence="2">Single-pass type I membrane protein</topology>
    </subcellularLocation>
    <subcellularLocation>
        <location evidence="3">Cell projection</location>
        <location evidence="3">Filopodium</location>
    </subcellularLocation>
    <subcellularLocation>
        <location evidence="4">Cell projection</location>
        <location evidence="4">Lamellipodium</location>
    </subcellularLocation>
    <subcellularLocation>
        <location evidence="1">Cytoplasm</location>
        <location evidence="1">Cytoskeleton</location>
    </subcellularLocation>
    <subcellularLocation>
        <location evidence="5">Secreted</location>
    </subcellularLocation>
</comment>